<organism evidence="3">
    <name type="scientific">Amphimedon queenslandica</name>
    <name type="common">Sponge</name>
    <dbReference type="NCBI Taxonomy" id="400682"/>
    <lineage>
        <taxon>Eukaryota</taxon>
        <taxon>Metazoa</taxon>
        <taxon>Porifera</taxon>
        <taxon>Demospongiae</taxon>
        <taxon>Heteroscleromorpha</taxon>
        <taxon>Haplosclerida</taxon>
        <taxon>Niphatidae</taxon>
        <taxon>Amphimedon</taxon>
    </lineage>
</organism>
<dbReference type="OrthoDB" id="548867at2759"/>
<name>A0A1X7SRJ4_AMPQE</name>
<dbReference type="InterPro" id="IPR005654">
    <property type="entry name" value="ATPase_AFG1-like"/>
</dbReference>
<dbReference type="GO" id="GO:0005739">
    <property type="term" value="C:mitochondrion"/>
    <property type="evidence" value="ECO:0007669"/>
    <property type="project" value="TreeGrafter"/>
</dbReference>
<evidence type="ECO:0000256" key="2">
    <source>
        <dbReference type="ARBA" id="ARBA00022840"/>
    </source>
</evidence>
<dbReference type="PANTHER" id="PTHR12169">
    <property type="entry name" value="ATPASE N2B"/>
    <property type="match status" value="1"/>
</dbReference>
<evidence type="ECO:0000313" key="3">
    <source>
        <dbReference type="EnsemblMetazoa" id="Aqu2.1.04764_001"/>
    </source>
</evidence>
<dbReference type="AlphaFoldDB" id="A0A1X7SRJ4"/>
<dbReference type="InParanoid" id="A0A1X7SRJ4"/>
<protein>
    <submittedName>
        <fullName evidence="3">Uncharacterized protein</fullName>
    </submittedName>
</protein>
<reference evidence="3" key="1">
    <citation type="submission" date="2017-05" db="UniProtKB">
        <authorList>
            <consortium name="EnsemblMetazoa"/>
        </authorList>
    </citation>
    <scope>IDENTIFICATION</scope>
</reference>
<proteinExistence type="predicted"/>
<keyword evidence="2" id="KW-0067">ATP-binding</keyword>
<dbReference type="GO" id="GO:0016887">
    <property type="term" value="F:ATP hydrolysis activity"/>
    <property type="evidence" value="ECO:0007669"/>
    <property type="project" value="InterPro"/>
</dbReference>
<dbReference type="GO" id="GO:0005524">
    <property type="term" value="F:ATP binding"/>
    <property type="evidence" value="ECO:0007669"/>
    <property type="project" value="UniProtKB-KW"/>
</dbReference>
<sequence>PLSAADYIEICKAFNTIFIQDIPCITNQMRTQGRRFITLIDTLYDHKVCELTIYCVTLSLSLSPSEHMFTCTCQCINNSLSAKPKPSLN</sequence>
<dbReference type="EnsemblMetazoa" id="Aqu2.1.04764_001">
    <property type="protein sequence ID" value="Aqu2.1.04764_001"/>
    <property type="gene ID" value="Aqu2.1.04764"/>
</dbReference>
<dbReference type="PANTHER" id="PTHR12169:SF6">
    <property type="entry name" value="AFG1-LIKE ATPASE"/>
    <property type="match status" value="1"/>
</dbReference>
<dbReference type="Pfam" id="PF03969">
    <property type="entry name" value="AFG1_ATPase"/>
    <property type="match status" value="1"/>
</dbReference>
<evidence type="ECO:0000256" key="1">
    <source>
        <dbReference type="ARBA" id="ARBA00022741"/>
    </source>
</evidence>
<keyword evidence="1" id="KW-0547">Nucleotide-binding</keyword>
<accession>A0A1X7SRJ4</accession>